<dbReference type="NCBIfam" id="TIGR01451">
    <property type="entry name" value="B_ant_repeat"/>
    <property type="match status" value="1"/>
</dbReference>
<gene>
    <name evidence="3" type="ORF">KC571_03785</name>
</gene>
<evidence type="ECO:0000256" key="1">
    <source>
        <dbReference type="SAM" id="SignalP"/>
    </source>
</evidence>
<name>A0A955LH78_UNCKA</name>
<dbReference type="InterPro" id="IPR001434">
    <property type="entry name" value="OmcB-like_DUF11"/>
</dbReference>
<organism evidence="3 4">
    <name type="scientific">candidate division WWE3 bacterium</name>
    <dbReference type="NCBI Taxonomy" id="2053526"/>
    <lineage>
        <taxon>Bacteria</taxon>
        <taxon>Katanobacteria</taxon>
    </lineage>
</organism>
<dbReference type="AlphaFoldDB" id="A0A955LH78"/>
<protein>
    <submittedName>
        <fullName evidence="3">DUF11 domain-containing protein</fullName>
    </submittedName>
</protein>
<evidence type="ECO:0000259" key="2">
    <source>
        <dbReference type="Pfam" id="PF01345"/>
    </source>
</evidence>
<accession>A0A955LH78</accession>
<reference evidence="3" key="1">
    <citation type="submission" date="2020-04" db="EMBL/GenBank/DDBJ databases">
        <authorList>
            <person name="Zhang T."/>
        </authorList>
    </citation>
    <scope>NUCLEOTIDE SEQUENCE</scope>
    <source>
        <strain evidence="3">HKST-UBA01</strain>
    </source>
</reference>
<evidence type="ECO:0000313" key="4">
    <source>
        <dbReference type="Proteomes" id="UP000701698"/>
    </source>
</evidence>
<dbReference type="Proteomes" id="UP000701698">
    <property type="component" value="Unassembled WGS sequence"/>
</dbReference>
<dbReference type="Gene3D" id="2.60.40.10">
    <property type="entry name" value="Immunoglobulins"/>
    <property type="match status" value="1"/>
</dbReference>
<comment type="caution">
    <text evidence="3">The sequence shown here is derived from an EMBL/GenBank/DDBJ whole genome shotgun (WGS) entry which is preliminary data.</text>
</comment>
<proteinExistence type="predicted"/>
<evidence type="ECO:0000313" key="3">
    <source>
        <dbReference type="EMBL" id="MCA9390499.1"/>
    </source>
</evidence>
<keyword evidence="1" id="KW-0732">Signal</keyword>
<feature type="chain" id="PRO_5038143986" evidence="1">
    <location>
        <begin position="30"/>
        <end position="199"/>
    </location>
</feature>
<dbReference type="InterPro" id="IPR013783">
    <property type="entry name" value="Ig-like_fold"/>
</dbReference>
<feature type="domain" description="DUF11" evidence="2">
    <location>
        <begin position="50"/>
        <end position="142"/>
    </location>
</feature>
<feature type="signal peptide" evidence="1">
    <location>
        <begin position="1"/>
        <end position="29"/>
    </location>
</feature>
<reference evidence="3" key="2">
    <citation type="journal article" date="2021" name="Microbiome">
        <title>Successional dynamics and alternative stable states in a saline activated sludge microbial community over 9 years.</title>
        <authorList>
            <person name="Wang Y."/>
            <person name="Ye J."/>
            <person name="Ju F."/>
            <person name="Liu L."/>
            <person name="Boyd J.A."/>
            <person name="Deng Y."/>
            <person name="Parks D.H."/>
            <person name="Jiang X."/>
            <person name="Yin X."/>
            <person name="Woodcroft B.J."/>
            <person name="Tyson G.W."/>
            <person name="Hugenholtz P."/>
            <person name="Polz M.F."/>
            <person name="Zhang T."/>
        </authorList>
    </citation>
    <scope>NUCLEOTIDE SEQUENCE</scope>
    <source>
        <strain evidence="3">HKST-UBA01</strain>
    </source>
</reference>
<dbReference type="Pfam" id="PF01345">
    <property type="entry name" value="DUF11"/>
    <property type="match status" value="1"/>
</dbReference>
<dbReference type="InterPro" id="IPR047589">
    <property type="entry name" value="DUF11_rpt"/>
</dbReference>
<sequence length="199" mass="21407">MTTNIVKKTLLILPALFLSVLFIPQKAEASNCYNNYGVKVDCPVEEVSFSITKTADQEKIKPAGRVWFTVTVKNTGTITVDNVSVKDILPDELVWVEGDITHVYNNFKPGETRSFKVKAKPADNIVAQGGTTTAINRAQLTYKDIKLNAEATVVIESGSVLAANTLPETSAGYAIIGLMSGLAISVGAGLKELSDKMLK</sequence>
<dbReference type="EMBL" id="JAGQKX010000111">
    <property type="protein sequence ID" value="MCA9390499.1"/>
    <property type="molecule type" value="Genomic_DNA"/>
</dbReference>